<feature type="region of interest" description="Disordered" evidence="3">
    <location>
        <begin position="125"/>
        <end position="161"/>
    </location>
</feature>
<dbReference type="SMART" id="SM00448">
    <property type="entry name" value="REC"/>
    <property type="match status" value="1"/>
</dbReference>
<accession>A0A6N8EG76</accession>
<protein>
    <submittedName>
        <fullName evidence="6">Response regulator</fullName>
    </submittedName>
</protein>
<evidence type="ECO:0000313" key="7">
    <source>
        <dbReference type="Proteomes" id="UP000434044"/>
    </source>
</evidence>
<evidence type="ECO:0000259" key="5">
    <source>
        <dbReference type="PROSITE" id="PS50110"/>
    </source>
</evidence>
<dbReference type="Pfam" id="PF00072">
    <property type="entry name" value="Response_reg"/>
    <property type="match status" value="1"/>
</dbReference>
<feature type="modified residue" description="4-aspartylphosphate" evidence="2">
    <location>
        <position position="51"/>
    </location>
</feature>
<sequence length="353" mass="38350">MKILLVDDSKSARYALRLQLQKQGVEVDMAESAEAAFEKLKGELPDAILMDHMMPGLNGFEALEVIREDPRTAAIPIIMCTSHEEPEFVATAQKKGVFGILPKSAAPELLPEMMGRLQTELASITAKAPAPAAGKPAASAPVEPKPAETPPTTPAAPPVVSPGLSEEAIIRLFELRLEERLPRLLSPMLDELRRELNETVLNESARLIEERQANEHSARQSAAPQPTMADLQAISTRLATETLPDLIKRAIQTERTHIQDWVDKRLSETLAQAAVSEDHERSDADEIARKAVGMARRESKEVVDAALATAQQSIQSLEERLPAMGPVYGLIVLAALLGMGAAGAVYYLLSRLT</sequence>
<proteinExistence type="predicted"/>
<dbReference type="InterPro" id="IPR001789">
    <property type="entry name" value="Sig_transdc_resp-reg_receiver"/>
</dbReference>
<keyword evidence="7" id="KW-1185">Reference proteome</keyword>
<name>A0A6N8EG76_9GAMM</name>
<feature type="compositionally biased region" description="Low complexity" evidence="3">
    <location>
        <begin position="126"/>
        <end position="142"/>
    </location>
</feature>
<feature type="domain" description="Response regulatory" evidence="5">
    <location>
        <begin position="2"/>
        <end position="118"/>
    </location>
</feature>
<dbReference type="InterPro" id="IPR011006">
    <property type="entry name" value="CheY-like_superfamily"/>
</dbReference>
<gene>
    <name evidence="6" type="ORF">GJ668_15870</name>
</gene>
<feature type="compositionally biased region" description="Pro residues" evidence="3">
    <location>
        <begin position="143"/>
        <end position="160"/>
    </location>
</feature>
<dbReference type="Proteomes" id="UP000434044">
    <property type="component" value="Unassembled WGS sequence"/>
</dbReference>
<dbReference type="Gene3D" id="3.40.50.2300">
    <property type="match status" value="1"/>
</dbReference>
<keyword evidence="4" id="KW-0472">Membrane</keyword>
<dbReference type="PANTHER" id="PTHR44591">
    <property type="entry name" value="STRESS RESPONSE REGULATOR PROTEIN 1"/>
    <property type="match status" value="1"/>
</dbReference>
<organism evidence="6 7">
    <name type="scientific">Allochromatium palmeri</name>
    <dbReference type="NCBI Taxonomy" id="231048"/>
    <lineage>
        <taxon>Bacteria</taxon>
        <taxon>Pseudomonadati</taxon>
        <taxon>Pseudomonadota</taxon>
        <taxon>Gammaproteobacteria</taxon>
        <taxon>Chromatiales</taxon>
        <taxon>Chromatiaceae</taxon>
        <taxon>Allochromatium</taxon>
    </lineage>
</organism>
<evidence type="ECO:0000256" key="2">
    <source>
        <dbReference type="PROSITE-ProRule" id="PRU00169"/>
    </source>
</evidence>
<keyword evidence="4" id="KW-1133">Transmembrane helix</keyword>
<dbReference type="CDD" id="cd00156">
    <property type="entry name" value="REC"/>
    <property type="match status" value="1"/>
</dbReference>
<dbReference type="AlphaFoldDB" id="A0A6N8EG76"/>
<evidence type="ECO:0000256" key="4">
    <source>
        <dbReference type="SAM" id="Phobius"/>
    </source>
</evidence>
<dbReference type="SUPFAM" id="SSF52172">
    <property type="entry name" value="CheY-like"/>
    <property type="match status" value="1"/>
</dbReference>
<evidence type="ECO:0000313" key="6">
    <source>
        <dbReference type="EMBL" id="MTW22550.1"/>
    </source>
</evidence>
<dbReference type="OrthoDB" id="9800897at2"/>
<dbReference type="PANTHER" id="PTHR44591:SF3">
    <property type="entry name" value="RESPONSE REGULATORY DOMAIN-CONTAINING PROTEIN"/>
    <property type="match status" value="1"/>
</dbReference>
<dbReference type="RefSeq" id="WP_155451110.1">
    <property type="nucleotide sequence ID" value="NZ_WNKT01000044.1"/>
</dbReference>
<keyword evidence="1 2" id="KW-0597">Phosphoprotein</keyword>
<dbReference type="EMBL" id="WNKT01000044">
    <property type="protein sequence ID" value="MTW22550.1"/>
    <property type="molecule type" value="Genomic_DNA"/>
</dbReference>
<comment type="caution">
    <text evidence="6">The sequence shown here is derived from an EMBL/GenBank/DDBJ whole genome shotgun (WGS) entry which is preliminary data.</text>
</comment>
<dbReference type="InterPro" id="IPR050595">
    <property type="entry name" value="Bact_response_regulator"/>
</dbReference>
<dbReference type="PROSITE" id="PS50110">
    <property type="entry name" value="RESPONSE_REGULATORY"/>
    <property type="match status" value="1"/>
</dbReference>
<reference evidence="6 7" key="1">
    <citation type="submission" date="2019-11" db="EMBL/GenBank/DDBJ databases">
        <title>Whole-genome sequence of the anaerobic purple sulfur bacterium Allochromatium palmeri DSM 15591.</title>
        <authorList>
            <person name="Kyndt J.A."/>
            <person name="Meyer T.E."/>
        </authorList>
    </citation>
    <scope>NUCLEOTIDE SEQUENCE [LARGE SCALE GENOMIC DNA]</scope>
    <source>
        <strain evidence="6 7">DSM 15591</strain>
    </source>
</reference>
<keyword evidence="4" id="KW-0812">Transmembrane</keyword>
<evidence type="ECO:0000256" key="1">
    <source>
        <dbReference type="ARBA" id="ARBA00022553"/>
    </source>
</evidence>
<feature type="transmembrane region" description="Helical" evidence="4">
    <location>
        <begin position="327"/>
        <end position="349"/>
    </location>
</feature>
<dbReference type="GO" id="GO:0000160">
    <property type="term" value="P:phosphorelay signal transduction system"/>
    <property type="evidence" value="ECO:0007669"/>
    <property type="project" value="InterPro"/>
</dbReference>
<evidence type="ECO:0000256" key="3">
    <source>
        <dbReference type="SAM" id="MobiDB-lite"/>
    </source>
</evidence>